<feature type="signal peptide" evidence="4">
    <location>
        <begin position="1"/>
        <end position="23"/>
    </location>
</feature>
<dbReference type="GO" id="GO:0016020">
    <property type="term" value="C:membrane"/>
    <property type="evidence" value="ECO:0007669"/>
    <property type="project" value="InterPro"/>
</dbReference>
<keyword evidence="4" id="KW-0732">Signal</keyword>
<keyword evidence="3" id="KW-0472">Membrane</keyword>
<feature type="disulfide bond" evidence="2">
    <location>
        <begin position="468"/>
        <end position="483"/>
    </location>
</feature>
<dbReference type="Pfam" id="PF00629">
    <property type="entry name" value="MAM"/>
    <property type="match status" value="6"/>
</dbReference>
<evidence type="ECO:0000313" key="7">
    <source>
        <dbReference type="Proteomes" id="UP001230051"/>
    </source>
</evidence>
<dbReference type="InterPro" id="IPR023415">
    <property type="entry name" value="LDLR_class-A_CS"/>
</dbReference>
<dbReference type="Gene3D" id="4.10.400.10">
    <property type="entry name" value="Low-density Lipoprotein Receptor"/>
    <property type="match status" value="2"/>
</dbReference>
<dbReference type="InterPro" id="IPR000998">
    <property type="entry name" value="MAM_dom"/>
</dbReference>
<dbReference type="PROSITE" id="PS50068">
    <property type="entry name" value="LDLRA_2"/>
    <property type="match status" value="2"/>
</dbReference>
<keyword evidence="1 2" id="KW-1015">Disulfide bond</keyword>
<dbReference type="InterPro" id="IPR051560">
    <property type="entry name" value="MAM_domain-containing"/>
</dbReference>
<dbReference type="Pfam" id="PF00057">
    <property type="entry name" value="Ldl_recept_a"/>
    <property type="match status" value="1"/>
</dbReference>
<organism evidence="6 7">
    <name type="scientific">Acipenser oxyrinchus oxyrinchus</name>
    <dbReference type="NCBI Taxonomy" id="40147"/>
    <lineage>
        <taxon>Eukaryota</taxon>
        <taxon>Metazoa</taxon>
        <taxon>Chordata</taxon>
        <taxon>Craniata</taxon>
        <taxon>Vertebrata</taxon>
        <taxon>Euteleostomi</taxon>
        <taxon>Actinopterygii</taxon>
        <taxon>Chondrostei</taxon>
        <taxon>Acipenseriformes</taxon>
        <taxon>Acipenseridae</taxon>
        <taxon>Acipenser</taxon>
    </lineage>
</organism>
<dbReference type="CDD" id="cd00112">
    <property type="entry name" value="LDLa"/>
    <property type="match status" value="2"/>
</dbReference>
<feature type="domain" description="MAM" evidence="5">
    <location>
        <begin position="643"/>
        <end position="795"/>
    </location>
</feature>
<sequence>MGTLRHVLLLLLLLEPGAQLAAGLSSALGSSRHINTCSAAEDRLCDFVCDCPEDCSDEEDCGYDSDPPFICDFEKDTCGWTHQNVHSYKWGRHSGYSSGDSASDHTLGTDRGWFMAVGAVHDNILTTAVLVSPRMRQAAPACELRFWYQVWDSGLVGVDAGSLFATLRSSSREAVVWRGAGSSVRGWREASIFTGRVPEPFQIVFTSRRSLSYPGDIAIDDIKFRNCALPQPMSACPDQFRCARGTCVETWQTCDGTDDCGDSSDEDAELCAQYRKCDFQNGTCDWTNWKWERTNQVSFSPPDLLSGPARDHTENNNAGYFLYIDNSNGATLLSPSIEPTNDTEPCFLVLYYHMFGPRAASLNIYHRTQDPAELIPAKSEQGERGDLWVREKVHFTVNTSFQIVIEGVLGGGRFGIVALDDLILSPGCRISNDSLSPDWELPTAAPSRCNQGQFECRNGRCVDQKLVCDFRLDCSDQSDEMDCGNATFDVSDGGWRDHSAGRLEWTVRQNTSSSQGGHLSLARAHGQLLSKAKALSPVLGPSGPACSMQFRYLLHSNSTFTGGISVSSVNQALGTEVLLWRTHRTRDEWTSVTVSVGARPRGFQIEIAALVDNFVPRDQKVAVDDIAFLNCTPDLEPPTAADVSCNFEAGLCGWYQDQTDELEWIRDVGPGFDHTTGSGHFVFVDASSPDLRGRSARLLSYPQRSSVETMCLSFWYHLMGPHTGTLSLKLRLGGGDEETVLWTRSGTQGNEWQRGLSPVPHQNHTFELVFEALRDGFDGDISLDDITLSSRPCSALQSCSFEASQCDFVSSERGGWRKQSGWTGGIASGPKTDHTLETDRGFYMIVDTSHDVMSSGQSASLYSGLTSALRGPECVQFWYHMSGDKPGSLSVFVEASGGQREEVFSESVTQGAAWRLGNANISASAEWKIIFQAVGAAGTSAHIAVDDITFQAGSCSRAGFCDFERGLCSWTNTRSRALDQLDWDWTSAGTTGKYPGPGLDHTLKTRTGHYVFLSSRSRAGPGQKAWLLSEHLPATQGSCLGLWYHLDSAIPIHMGELRVLLYSRFQSFQSWEVRGHTGNWAYVNFTLKSSEEFQVVLEASTGESGAIALDDITYNAGVTCDRLAPAPSSDYYSGTVAVVFVAVLLLSTVAGVLLFLYRRRRGSLSWGSLSWGSLSWRSLSWGSLSWRSLFKGSSETGSEEPGFDNIGYSRSDEDRITVPSIPAS</sequence>
<feature type="domain" description="MAM" evidence="5">
    <location>
        <begin position="959"/>
        <end position="1122"/>
    </location>
</feature>
<feature type="transmembrane region" description="Helical" evidence="3">
    <location>
        <begin position="1131"/>
        <end position="1157"/>
    </location>
</feature>
<protein>
    <submittedName>
        <fullName evidence="6">Apical endosomal glycoprotein</fullName>
    </submittedName>
</protein>
<dbReference type="SUPFAM" id="SSF49899">
    <property type="entry name" value="Concanavalin A-like lectins/glucanases"/>
    <property type="match status" value="6"/>
</dbReference>
<feature type="domain" description="MAM" evidence="5">
    <location>
        <begin position="466"/>
        <end position="633"/>
    </location>
</feature>
<evidence type="ECO:0000256" key="4">
    <source>
        <dbReference type="SAM" id="SignalP"/>
    </source>
</evidence>
<dbReference type="CDD" id="cd06263">
    <property type="entry name" value="MAM"/>
    <property type="match status" value="5"/>
</dbReference>
<evidence type="ECO:0000256" key="3">
    <source>
        <dbReference type="SAM" id="Phobius"/>
    </source>
</evidence>
<dbReference type="Proteomes" id="UP001230051">
    <property type="component" value="Unassembled WGS sequence"/>
</dbReference>
<reference evidence="6" key="1">
    <citation type="submission" date="2022-02" db="EMBL/GenBank/DDBJ databases">
        <title>Atlantic sturgeon de novo genome assembly.</title>
        <authorList>
            <person name="Stock M."/>
            <person name="Klopp C."/>
            <person name="Guiguen Y."/>
            <person name="Cabau C."/>
            <person name="Parinello H."/>
            <person name="Santidrian Yebra-Pimentel E."/>
            <person name="Kuhl H."/>
            <person name="Dirks R.P."/>
            <person name="Guessner J."/>
            <person name="Wuertz S."/>
            <person name="Du K."/>
            <person name="Schartl M."/>
        </authorList>
    </citation>
    <scope>NUCLEOTIDE SEQUENCE</scope>
    <source>
        <strain evidence="6">STURGEONOMICS-FGT-2020</strain>
        <tissue evidence="6">Whole blood</tissue>
    </source>
</reference>
<comment type="caution">
    <text evidence="2">Lacks conserved residue(s) required for the propagation of feature annotation.</text>
</comment>
<dbReference type="EMBL" id="JAGXEW010000030">
    <property type="protein sequence ID" value="KAK1155592.1"/>
    <property type="molecule type" value="Genomic_DNA"/>
</dbReference>
<dbReference type="SMART" id="SM00137">
    <property type="entry name" value="MAM"/>
    <property type="match status" value="5"/>
</dbReference>
<dbReference type="PRINTS" id="PR00261">
    <property type="entry name" value="LDLRECEPTOR"/>
</dbReference>
<evidence type="ECO:0000256" key="1">
    <source>
        <dbReference type="ARBA" id="ARBA00023157"/>
    </source>
</evidence>
<feature type="disulfide bond" evidence="2">
    <location>
        <begin position="449"/>
        <end position="461"/>
    </location>
</feature>
<feature type="chain" id="PRO_5041925601" evidence="4">
    <location>
        <begin position="24"/>
        <end position="1224"/>
    </location>
</feature>
<feature type="disulfide bond" evidence="2">
    <location>
        <begin position="242"/>
        <end position="260"/>
    </location>
</feature>
<dbReference type="PROSITE" id="PS50060">
    <property type="entry name" value="MAM_2"/>
    <property type="match status" value="6"/>
</dbReference>
<keyword evidence="3" id="KW-0812">Transmembrane</keyword>
<feature type="disulfide bond" evidence="2">
    <location>
        <begin position="456"/>
        <end position="474"/>
    </location>
</feature>
<keyword evidence="7" id="KW-1185">Reference proteome</keyword>
<feature type="domain" description="MAM" evidence="5">
    <location>
        <begin position="275"/>
        <end position="430"/>
    </location>
</feature>
<proteinExistence type="predicted"/>
<dbReference type="InterPro" id="IPR002172">
    <property type="entry name" value="LDrepeatLR_classA_rpt"/>
</dbReference>
<dbReference type="SMART" id="SM00192">
    <property type="entry name" value="LDLa"/>
    <property type="match status" value="2"/>
</dbReference>
<dbReference type="SUPFAM" id="SSF57424">
    <property type="entry name" value="LDL receptor-like module"/>
    <property type="match status" value="2"/>
</dbReference>
<dbReference type="Gene3D" id="2.60.120.200">
    <property type="match status" value="6"/>
</dbReference>
<dbReference type="PANTHER" id="PTHR23282:SF129">
    <property type="entry name" value="APICAL ENDOSOMAL GLYCOPROTEIN"/>
    <property type="match status" value="1"/>
</dbReference>
<dbReference type="InterPro" id="IPR036055">
    <property type="entry name" value="LDL_receptor-like_sf"/>
</dbReference>
<name>A0AAD8CPV7_ACIOX</name>
<keyword evidence="3" id="KW-1133">Transmembrane helix</keyword>
<evidence type="ECO:0000259" key="5">
    <source>
        <dbReference type="PROSITE" id="PS50060"/>
    </source>
</evidence>
<dbReference type="PROSITE" id="PS01209">
    <property type="entry name" value="LDLRA_1"/>
    <property type="match status" value="2"/>
</dbReference>
<evidence type="ECO:0000313" key="6">
    <source>
        <dbReference type="EMBL" id="KAK1155592.1"/>
    </source>
</evidence>
<accession>A0AAD8CPV7</accession>
<dbReference type="PANTHER" id="PTHR23282">
    <property type="entry name" value="APICAL ENDOSOMAL GLYCOPROTEIN PRECURSOR"/>
    <property type="match status" value="1"/>
</dbReference>
<feature type="domain" description="MAM" evidence="5">
    <location>
        <begin position="797"/>
        <end position="957"/>
    </location>
</feature>
<feature type="domain" description="MAM" evidence="5">
    <location>
        <begin position="69"/>
        <end position="229"/>
    </location>
</feature>
<dbReference type="AlphaFoldDB" id="A0AAD8CPV7"/>
<gene>
    <name evidence="6" type="primary">MAMDC4</name>
    <name evidence="6" type="ORF">AOXY_G26960</name>
</gene>
<dbReference type="InterPro" id="IPR013320">
    <property type="entry name" value="ConA-like_dom_sf"/>
</dbReference>
<evidence type="ECO:0000256" key="2">
    <source>
        <dbReference type="PROSITE-ProRule" id="PRU00124"/>
    </source>
</evidence>
<comment type="caution">
    <text evidence="6">The sequence shown here is derived from an EMBL/GenBank/DDBJ whole genome shotgun (WGS) entry which is preliminary data.</text>
</comment>